<gene>
    <name evidence="5" type="ORF">CMQ_6368</name>
</gene>
<dbReference type="GO" id="GO:0098703">
    <property type="term" value="P:calcium ion import across plasma membrane"/>
    <property type="evidence" value="ECO:0007669"/>
    <property type="project" value="InterPro"/>
</dbReference>
<dbReference type="AlphaFoldDB" id="F0XM73"/>
<keyword evidence="3" id="KW-0732">Signal</keyword>
<dbReference type="PROSITE" id="PS50038">
    <property type="entry name" value="FZ"/>
    <property type="match status" value="1"/>
</dbReference>
<dbReference type="Proteomes" id="UP000007796">
    <property type="component" value="Unassembled WGS sequence"/>
</dbReference>
<feature type="signal peptide" evidence="3">
    <location>
        <begin position="1"/>
        <end position="22"/>
    </location>
</feature>
<dbReference type="Pfam" id="PF12929">
    <property type="entry name" value="Mid1"/>
    <property type="match status" value="1"/>
</dbReference>
<accession>F0XM73</accession>
<dbReference type="GeneID" id="25979793"/>
<name>F0XM73_GROCL</name>
<dbReference type="FunCoup" id="F0XM73">
    <property type="interactions" value="36"/>
</dbReference>
<evidence type="ECO:0000259" key="4">
    <source>
        <dbReference type="PROSITE" id="PS50038"/>
    </source>
</evidence>
<evidence type="ECO:0000256" key="1">
    <source>
        <dbReference type="ARBA" id="ARBA00023157"/>
    </source>
</evidence>
<dbReference type="EMBL" id="GL629794">
    <property type="protein sequence ID" value="EFX01426.1"/>
    <property type="molecule type" value="Genomic_DNA"/>
</dbReference>
<dbReference type="PANTHER" id="PTHR39142:SF1">
    <property type="entry name" value="AEL197CP"/>
    <property type="match status" value="1"/>
</dbReference>
<dbReference type="RefSeq" id="XP_014170908.1">
    <property type="nucleotide sequence ID" value="XM_014315433.1"/>
</dbReference>
<sequence length="652" mass="69572">MLSTSRMAALVALLLSLPRMTATVAADSDSLIARLLHGDFSVDSNTLPSLHLDAEQQHDDSDAEGNTYLSSFSAFARSLMGRAPAGVESLTSNVATQLNVVAGSTQVFVYEVPSNSKKNKGKKDEAGELRRREDGDAEVEGSDGVAVERSGTVEFVASEHNKTSRIVYLSANTCIQPQPVANVSRVPGANSSVEAPQLTMYVSTSSANTSPGPKANANEQTWQTFTEGAVMLSVNTTGDVYIGISAPNVSSTQMTGIYNFEVAASVDEFYHSYDNQSDANLIWVDSDAYASLLITHNLTDSTDVATDDSVMERPPYVMFAQNANDSSINGVRLSYCGLQTYAQIAATKNGKFTSIVTTSMTRRGQGNLPKQQFYFSGLNASTDYIGILAELPNNGTEQAGTSGVAGGGGHISRATSFSTKAANGNCEVVFNLTFCNETAYAVPSNPTRFANASLLAQEYDQYASDMFAVFEKVLAQIPCEAPSTQRYSLARNCTHCSAAYKNWLCSVAIPRCADFSETEAWLQPRAISGSFPNGTYLDPAMASLYPNSSAYNSSRNPFIDSNVAPGPYKEVLPCEDLCYNLAQSCPASLGLSCPTRSSYGFNTSYGLRTGADNNGAVTCNYPGSAHFYSAAPSGPRLPWLAFALAVLGFVMI</sequence>
<keyword evidence="6" id="KW-1185">Reference proteome</keyword>
<dbReference type="Gene3D" id="1.10.2000.10">
    <property type="entry name" value="Frizzled cysteine-rich domain"/>
    <property type="match status" value="1"/>
</dbReference>
<feature type="compositionally biased region" description="Basic and acidic residues" evidence="2">
    <location>
        <begin position="122"/>
        <end position="134"/>
    </location>
</feature>
<reference evidence="5 6" key="1">
    <citation type="journal article" date="2011" name="Proc. Natl. Acad. Sci. U.S.A.">
        <title>Genome and transcriptome analyses of the mountain pine beetle-fungal symbiont Grosmannia clavigera, a lodgepole pine pathogen.</title>
        <authorList>
            <person name="DiGuistini S."/>
            <person name="Wang Y."/>
            <person name="Liao N.Y."/>
            <person name="Taylor G."/>
            <person name="Tanguay P."/>
            <person name="Feau N."/>
            <person name="Henrissat B."/>
            <person name="Chan S.K."/>
            <person name="Hesse-Orce U."/>
            <person name="Alamouti S.M."/>
            <person name="Tsui C.K.M."/>
            <person name="Docking R.T."/>
            <person name="Levasseur A."/>
            <person name="Haridas S."/>
            <person name="Robertson G."/>
            <person name="Birol I."/>
            <person name="Holt R.A."/>
            <person name="Marra M.A."/>
            <person name="Hamelin R.C."/>
            <person name="Hirst M."/>
            <person name="Jones S.J.M."/>
            <person name="Bohlmann J."/>
            <person name="Breuil C."/>
        </authorList>
    </citation>
    <scope>NUCLEOTIDE SEQUENCE [LARGE SCALE GENOMIC DNA]</scope>
    <source>
        <strain evidence="6">kw1407 / UAMH 11150</strain>
    </source>
</reference>
<feature type="region of interest" description="Disordered" evidence="2">
    <location>
        <begin position="115"/>
        <end position="144"/>
    </location>
</feature>
<dbReference type="InterPro" id="IPR036790">
    <property type="entry name" value="Frizzled_dom_sf"/>
</dbReference>
<dbReference type="HOGENOM" id="CLU_018731_0_0_1"/>
<organism evidence="6">
    <name type="scientific">Grosmannia clavigera (strain kw1407 / UAMH 11150)</name>
    <name type="common">Blue stain fungus</name>
    <name type="synonym">Graphiocladiella clavigera</name>
    <dbReference type="NCBI Taxonomy" id="655863"/>
    <lineage>
        <taxon>Eukaryota</taxon>
        <taxon>Fungi</taxon>
        <taxon>Dikarya</taxon>
        <taxon>Ascomycota</taxon>
        <taxon>Pezizomycotina</taxon>
        <taxon>Sordariomycetes</taxon>
        <taxon>Sordariomycetidae</taxon>
        <taxon>Ophiostomatales</taxon>
        <taxon>Ophiostomataceae</taxon>
        <taxon>Leptographium</taxon>
    </lineage>
</organism>
<dbReference type="InterPro" id="IPR020067">
    <property type="entry name" value="Frizzled_dom"/>
</dbReference>
<dbReference type="OrthoDB" id="5405745at2759"/>
<feature type="domain" description="FZ" evidence="4">
    <location>
        <begin position="421"/>
        <end position="585"/>
    </location>
</feature>
<feature type="chain" id="PRO_5003264032" evidence="3">
    <location>
        <begin position="23"/>
        <end position="652"/>
    </location>
</feature>
<dbReference type="eggNOG" id="ENOG502QTA4">
    <property type="taxonomic scope" value="Eukaryota"/>
</dbReference>
<evidence type="ECO:0000313" key="6">
    <source>
        <dbReference type="Proteomes" id="UP000007796"/>
    </source>
</evidence>
<dbReference type="InParanoid" id="F0XM73"/>
<protein>
    <submittedName>
        <fullName evidence="5">Calcium channel subunit mid1</fullName>
    </submittedName>
</protein>
<keyword evidence="1" id="KW-1015">Disulfide bond</keyword>
<evidence type="ECO:0000313" key="5">
    <source>
        <dbReference type="EMBL" id="EFX01426.1"/>
    </source>
</evidence>
<dbReference type="InterPro" id="IPR024338">
    <property type="entry name" value="MID1/Yam8"/>
</dbReference>
<evidence type="ECO:0000256" key="3">
    <source>
        <dbReference type="SAM" id="SignalP"/>
    </source>
</evidence>
<dbReference type="STRING" id="655863.F0XM73"/>
<proteinExistence type="predicted"/>
<evidence type="ECO:0000256" key="2">
    <source>
        <dbReference type="SAM" id="MobiDB-lite"/>
    </source>
</evidence>
<dbReference type="GO" id="GO:0005262">
    <property type="term" value="F:calcium channel activity"/>
    <property type="evidence" value="ECO:0007669"/>
    <property type="project" value="InterPro"/>
</dbReference>
<dbReference type="PANTHER" id="PTHR39142">
    <property type="entry name" value="MID1P"/>
    <property type="match status" value="1"/>
</dbReference>